<evidence type="ECO:0000256" key="3">
    <source>
        <dbReference type="ARBA" id="ARBA00022525"/>
    </source>
</evidence>
<dbReference type="InterPro" id="IPR013320">
    <property type="entry name" value="ConA-like_dom_sf"/>
</dbReference>
<keyword evidence="9" id="KW-0732">Signal</keyword>
<organism evidence="11 12">
    <name type="scientific">Dovyalis caffra</name>
    <dbReference type="NCBI Taxonomy" id="77055"/>
    <lineage>
        <taxon>Eukaryota</taxon>
        <taxon>Viridiplantae</taxon>
        <taxon>Streptophyta</taxon>
        <taxon>Embryophyta</taxon>
        <taxon>Tracheophyta</taxon>
        <taxon>Spermatophyta</taxon>
        <taxon>Magnoliopsida</taxon>
        <taxon>eudicotyledons</taxon>
        <taxon>Gunneridae</taxon>
        <taxon>Pentapetalae</taxon>
        <taxon>rosids</taxon>
        <taxon>fabids</taxon>
        <taxon>Malpighiales</taxon>
        <taxon>Salicaceae</taxon>
        <taxon>Flacourtieae</taxon>
        <taxon>Dovyalis</taxon>
    </lineage>
</organism>
<dbReference type="PROSITE" id="PS51762">
    <property type="entry name" value="GH16_2"/>
    <property type="match status" value="1"/>
</dbReference>
<keyword evidence="7 9" id="KW-0326">Glycosidase</keyword>
<protein>
    <recommendedName>
        <fullName evidence="9">Xyloglucan endotransglucosylase/hydrolase</fullName>
        <ecNumber evidence="9">2.4.1.207</ecNumber>
    </recommendedName>
</protein>
<feature type="domain" description="GH16" evidence="10">
    <location>
        <begin position="26"/>
        <end position="229"/>
    </location>
</feature>
<accession>A0AAV1R7V5</accession>
<proteinExistence type="inferred from homology"/>
<evidence type="ECO:0000256" key="9">
    <source>
        <dbReference type="RuleBase" id="RU361120"/>
    </source>
</evidence>
<comment type="similarity">
    <text evidence="9">Belongs to the glycosyl hydrolase 16 family.</text>
</comment>
<sequence>MVFNFPCLGFLILCTALITTNCVLGFSSKGLPISSFNESFFRLYGNNRVIFLDNEGKSVQISLDKSSGSGFLSQDMYLHSYFSASIKLPGNYTAGVVVTFYTSNGDEYKTNHDEIDFEFLGHVRGKPWLVQTNIYGNGSTNRGREERYNLWFDPTQDFHTYSILWTSKWIVFYVDEVPIRVVQKVDAMGGDFPSKAMTLFATIWDGSAWATSGGKHKVNYKYAPFLAKYSNFVLYGCSLDPIQKELAAEKCGSATDLSTFNGLTTEEKSKMMKFRMKNLIYSYCNDRSRYPIPLPECIVKRKL</sequence>
<dbReference type="InterPro" id="IPR016455">
    <property type="entry name" value="XTH"/>
</dbReference>
<dbReference type="Gene3D" id="2.60.120.200">
    <property type="match status" value="1"/>
</dbReference>
<keyword evidence="2 9" id="KW-0052">Apoplast</keyword>
<feature type="active site" description="Proton donor" evidence="8">
    <location>
        <position position="118"/>
    </location>
</feature>
<name>A0AAV1R7V5_9ROSI</name>
<keyword evidence="6" id="KW-1015">Disulfide bond</keyword>
<comment type="PTM">
    <text evidence="9">Contains at least one intrachain disulfide bond essential for its enzymatic activity.</text>
</comment>
<dbReference type="GO" id="GO:0071555">
    <property type="term" value="P:cell wall organization"/>
    <property type="evidence" value="ECO:0007669"/>
    <property type="project" value="UniProtKB-KW"/>
</dbReference>
<dbReference type="PIRSF" id="PIRSF005604">
    <property type="entry name" value="XET"/>
    <property type="match status" value="1"/>
</dbReference>
<dbReference type="Proteomes" id="UP001314170">
    <property type="component" value="Unassembled WGS sequence"/>
</dbReference>
<dbReference type="SUPFAM" id="SSF49899">
    <property type="entry name" value="Concanavalin A-like lectins/glucanases"/>
    <property type="match status" value="1"/>
</dbReference>
<evidence type="ECO:0000256" key="8">
    <source>
        <dbReference type="PIRSR" id="PIRSR005604-1"/>
    </source>
</evidence>
<evidence type="ECO:0000256" key="6">
    <source>
        <dbReference type="ARBA" id="ARBA00023157"/>
    </source>
</evidence>
<dbReference type="InterPro" id="IPR000757">
    <property type="entry name" value="Beta-glucanase-like"/>
</dbReference>
<keyword evidence="4 9" id="KW-0808">Transferase</keyword>
<gene>
    <name evidence="11" type="ORF">DCAF_LOCUS6863</name>
</gene>
<dbReference type="InterPro" id="IPR010713">
    <property type="entry name" value="XET_C"/>
</dbReference>
<keyword evidence="3 9" id="KW-0964">Secreted</keyword>
<dbReference type="InterPro" id="IPR044791">
    <property type="entry name" value="Beta-glucanase/XTH"/>
</dbReference>
<keyword evidence="1 9" id="KW-0134">Cell wall</keyword>
<evidence type="ECO:0000256" key="5">
    <source>
        <dbReference type="ARBA" id="ARBA00022801"/>
    </source>
</evidence>
<feature type="signal peptide" evidence="9">
    <location>
        <begin position="1"/>
        <end position="25"/>
    </location>
</feature>
<dbReference type="Pfam" id="PF06955">
    <property type="entry name" value="XET_C"/>
    <property type="match status" value="1"/>
</dbReference>
<dbReference type="GO" id="GO:0004553">
    <property type="term" value="F:hydrolase activity, hydrolyzing O-glycosyl compounds"/>
    <property type="evidence" value="ECO:0007669"/>
    <property type="project" value="InterPro"/>
</dbReference>
<feature type="chain" id="PRO_5043098944" description="Xyloglucan endotransglucosylase/hydrolase" evidence="9">
    <location>
        <begin position="26"/>
        <end position="303"/>
    </location>
</feature>
<dbReference type="EC" id="2.4.1.207" evidence="9"/>
<feature type="active site" description="Nucleophile" evidence="8">
    <location>
        <position position="114"/>
    </location>
</feature>
<comment type="function">
    <text evidence="9">Catalyzes xyloglucan endohydrolysis (XEH) and/or endotransglycosylation (XET). Cleaves and religates xyloglucan polymers, an essential constituent of the primary cell wall, and thereby participates in cell wall construction of growing tissues.</text>
</comment>
<evidence type="ECO:0000256" key="4">
    <source>
        <dbReference type="ARBA" id="ARBA00022679"/>
    </source>
</evidence>
<dbReference type="PANTHER" id="PTHR31062">
    <property type="entry name" value="XYLOGLUCAN ENDOTRANSGLUCOSYLASE/HYDROLASE PROTEIN 8-RELATED"/>
    <property type="match status" value="1"/>
</dbReference>
<dbReference type="CDD" id="cd02176">
    <property type="entry name" value="GH16_XET"/>
    <property type="match status" value="1"/>
</dbReference>
<dbReference type="EMBL" id="CAWUPB010000913">
    <property type="protein sequence ID" value="CAK7329115.1"/>
    <property type="molecule type" value="Genomic_DNA"/>
</dbReference>
<reference evidence="11 12" key="1">
    <citation type="submission" date="2024-01" db="EMBL/GenBank/DDBJ databases">
        <authorList>
            <person name="Waweru B."/>
        </authorList>
    </citation>
    <scope>NUCLEOTIDE SEQUENCE [LARGE SCALE GENOMIC DNA]</scope>
</reference>
<dbReference type="GO" id="GO:0042546">
    <property type="term" value="P:cell wall biogenesis"/>
    <property type="evidence" value="ECO:0007669"/>
    <property type="project" value="InterPro"/>
</dbReference>
<keyword evidence="5 9" id="KW-0378">Hydrolase</keyword>
<keyword evidence="9" id="KW-0961">Cell wall biogenesis/degradation</keyword>
<evidence type="ECO:0000259" key="10">
    <source>
        <dbReference type="PROSITE" id="PS51762"/>
    </source>
</evidence>
<evidence type="ECO:0000256" key="1">
    <source>
        <dbReference type="ARBA" id="ARBA00022512"/>
    </source>
</evidence>
<evidence type="ECO:0000313" key="12">
    <source>
        <dbReference type="Proteomes" id="UP001314170"/>
    </source>
</evidence>
<evidence type="ECO:0000256" key="2">
    <source>
        <dbReference type="ARBA" id="ARBA00022523"/>
    </source>
</evidence>
<dbReference type="GO" id="GO:0010411">
    <property type="term" value="P:xyloglucan metabolic process"/>
    <property type="evidence" value="ECO:0007669"/>
    <property type="project" value="InterPro"/>
</dbReference>
<dbReference type="GO" id="GO:0048046">
    <property type="term" value="C:apoplast"/>
    <property type="evidence" value="ECO:0007669"/>
    <property type="project" value="UniProtKB-SubCell"/>
</dbReference>
<evidence type="ECO:0000313" key="11">
    <source>
        <dbReference type="EMBL" id="CAK7329115.1"/>
    </source>
</evidence>
<evidence type="ECO:0000256" key="7">
    <source>
        <dbReference type="ARBA" id="ARBA00023295"/>
    </source>
</evidence>
<dbReference type="GO" id="GO:0016762">
    <property type="term" value="F:xyloglucan:xyloglucosyl transferase activity"/>
    <property type="evidence" value="ECO:0007669"/>
    <property type="project" value="UniProtKB-EC"/>
</dbReference>
<keyword evidence="12" id="KW-1185">Reference proteome</keyword>
<comment type="subcellular location">
    <subcellularLocation>
        <location evidence="9">Secreted</location>
        <location evidence="9">Cell wall</location>
    </subcellularLocation>
    <subcellularLocation>
        <location evidence="9">Secreted</location>
        <location evidence="9">Extracellular space</location>
        <location evidence="9">Apoplast</location>
    </subcellularLocation>
</comment>
<comment type="caution">
    <text evidence="11">The sequence shown here is derived from an EMBL/GenBank/DDBJ whole genome shotgun (WGS) entry which is preliminary data.</text>
</comment>
<dbReference type="Pfam" id="PF00722">
    <property type="entry name" value="Glyco_hydro_16"/>
    <property type="match status" value="1"/>
</dbReference>
<dbReference type="AlphaFoldDB" id="A0AAV1R7V5"/>